<name>A0AAE1AR96_9GAST</name>
<gene>
    <name evidence="1" type="ORF">RRG08_009921</name>
</gene>
<dbReference type="Proteomes" id="UP001283361">
    <property type="component" value="Unassembled WGS sequence"/>
</dbReference>
<organism evidence="1 2">
    <name type="scientific">Elysia crispata</name>
    <name type="common">lettuce slug</name>
    <dbReference type="NCBI Taxonomy" id="231223"/>
    <lineage>
        <taxon>Eukaryota</taxon>
        <taxon>Metazoa</taxon>
        <taxon>Spiralia</taxon>
        <taxon>Lophotrochozoa</taxon>
        <taxon>Mollusca</taxon>
        <taxon>Gastropoda</taxon>
        <taxon>Heterobranchia</taxon>
        <taxon>Euthyneura</taxon>
        <taxon>Panpulmonata</taxon>
        <taxon>Sacoglossa</taxon>
        <taxon>Placobranchoidea</taxon>
        <taxon>Plakobranchidae</taxon>
        <taxon>Elysia</taxon>
    </lineage>
</organism>
<keyword evidence="2" id="KW-1185">Reference proteome</keyword>
<evidence type="ECO:0000313" key="2">
    <source>
        <dbReference type="Proteomes" id="UP001283361"/>
    </source>
</evidence>
<comment type="caution">
    <text evidence="1">The sequence shown here is derived from an EMBL/GenBank/DDBJ whole genome shotgun (WGS) entry which is preliminary data.</text>
</comment>
<accession>A0AAE1AR96</accession>
<sequence>MFYPLSFNLFHACTSTSQSSRLTVRGEQIVILLLGADRGASMRPSMGILISLSVIFRPFLPVRSCVPCLLRAVRHNLIRSAEPLDLSRLSILKTHPRHVRALARPSDEAVPSLCQACTEPVLSCWRC</sequence>
<proteinExistence type="predicted"/>
<dbReference type="AlphaFoldDB" id="A0AAE1AR96"/>
<protein>
    <submittedName>
        <fullName evidence="1">Uncharacterized protein</fullName>
    </submittedName>
</protein>
<dbReference type="EMBL" id="JAWDGP010001363">
    <property type="protein sequence ID" value="KAK3792562.1"/>
    <property type="molecule type" value="Genomic_DNA"/>
</dbReference>
<reference evidence="1" key="1">
    <citation type="journal article" date="2023" name="G3 (Bethesda)">
        <title>A reference genome for the long-term kleptoplast-retaining sea slug Elysia crispata morphotype clarki.</title>
        <authorList>
            <person name="Eastman K.E."/>
            <person name="Pendleton A.L."/>
            <person name="Shaikh M.A."/>
            <person name="Suttiyut T."/>
            <person name="Ogas R."/>
            <person name="Tomko P."/>
            <person name="Gavelis G."/>
            <person name="Widhalm J.R."/>
            <person name="Wisecaver J.H."/>
        </authorList>
    </citation>
    <scope>NUCLEOTIDE SEQUENCE</scope>
    <source>
        <strain evidence="1">ECLA1</strain>
    </source>
</reference>
<evidence type="ECO:0000313" key="1">
    <source>
        <dbReference type="EMBL" id="KAK3792562.1"/>
    </source>
</evidence>